<dbReference type="InterPro" id="IPR036736">
    <property type="entry name" value="ACP-like_sf"/>
</dbReference>
<dbReference type="Proteomes" id="UP000452235">
    <property type="component" value="Unassembled WGS sequence"/>
</dbReference>
<dbReference type="OrthoDB" id="10253869at2759"/>
<name>A0A5M3YVS6_ASPTE</name>
<proteinExistence type="predicted"/>
<accession>A0A5M3YVS6</accession>
<dbReference type="PROSITE" id="PS00455">
    <property type="entry name" value="AMP_BINDING"/>
    <property type="match status" value="1"/>
</dbReference>
<dbReference type="InterPro" id="IPR045851">
    <property type="entry name" value="AMP-bd_C_sf"/>
</dbReference>
<dbReference type="InterPro" id="IPR000873">
    <property type="entry name" value="AMP-dep_synth/lig_dom"/>
</dbReference>
<dbReference type="SUPFAM" id="SSF47336">
    <property type="entry name" value="ACP-like"/>
    <property type="match status" value="1"/>
</dbReference>
<dbReference type="Pfam" id="PF00550">
    <property type="entry name" value="PP-binding"/>
    <property type="match status" value="1"/>
</dbReference>
<dbReference type="EMBL" id="BLJY01000006">
    <property type="protein sequence ID" value="GFF16703.1"/>
    <property type="molecule type" value="Genomic_DNA"/>
</dbReference>
<dbReference type="InterPro" id="IPR001031">
    <property type="entry name" value="Thioesterase"/>
</dbReference>
<dbReference type="SUPFAM" id="SSF53474">
    <property type="entry name" value="alpha/beta-Hydrolases"/>
    <property type="match status" value="1"/>
</dbReference>
<dbReference type="InterPro" id="IPR020845">
    <property type="entry name" value="AMP-binding_CS"/>
</dbReference>
<protein>
    <submittedName>
        <fullName evidence="1">Acetyl-CoA synthetase-like protein</fullName>
    </submittedName>
</protein>
<organism evidence="1 2">
    <name type="scientific">Aspergillus terreus</name>
    <dbReference type="NCBI Taxonomy" id="33178"/>
    <lineage>
        <taxon>Eukaryota</taxon>
        <taxon>Fungi</taxon>
        <taxon>Dikarya</taxon>
        <taxon>Ascomycota</taxon>
        <taxon>Pezizomycotina</taxon>
        <taxon>Eurotiomycetes</taxon>
        <taxon>Eurotiomycetidae</taxon>
        <taxon>Eurotiales</taxon>
        <taxon>Aspergillaceae</taxon>
        <taxon>Aspergillus</taxon>
        <taxon>Aspergillus subgen. Circumdati</taxon>
    </lineage>
</organism>
<dbReference type="GO" id="GO:0006633">
    <property type="term" value="P:fatty acid biosynthetic process"/>
    <property type="evidence" value="ECO:0007669"/>
    <property type="project" value="TreeGrafter"/>
</dbReference>
<dbReference type="SUPFAM" id="SSF56801">
    <property type="entry name" value="Acetyl-CoA synthetase-like"/>
    <property type="match status" value="1"/>
</dbReference>
<dbReference type="Pfam" id="PF00501">
    <property type="entry name" value="AMP-binding"/>
    <property type="match status" value="1"/>
</dbReference>
<reference evidence="1 2" key="1">
    <citation type="submission" date="2020-01" db="EMBL/GenBank/DDBJ databases">
        <title>Aspergillus terreus IFO 6365 whole genome shotgun sequence.</title>
        <authorList>
            <person name="Kanamasa S."/>
            <person name="Takahashi H."/>
        </authorList>
    </citation>
    <scope>NUCLEOTIDE SEQUENCE [LARGE SCALE GENOMIC DNA]</scope>
    <source>
        <strain evidence="1 2">IFO 6365</strain>
    </source>
</reference>
<dbReference type="Gene3D" id="1.10.1200.10">
    <property type="entry name" value="ACP-like"/>
    <property type="match status" value="1"/>
</dbReference>
<dbReference type="InterPro" id="IPR020806">
    <property type="entry name" value="PKS_PP-bd"/>
</dbReference>
<dbReference type="Gene3D" id="3.30.300.30">
    <property type="match status" value="1"/>
</dbReference>
<comment type="caution">
    <text evidence="1">The sequence shown here is derived from an EMBL/GenBank/DDBJ whole genome shotgun (WGS) entry which is preliminary data.</text>
</comment>
<dbReference type="InterPro" id="IPR009081">
    <property type="entry name" value="PP-bd_ACP"/>
</dbReference>
<evidence type="ECO:0000313" key="2">
    <source>
        <dbReference type="Proteomes" id="UP000452235"/>
    </source>
</evidence>
<dbReference type="GO" id="GO:0031957">
    <property type="term" value="F:very long-chain fatty acid-CoA ligase activity"/>
    <property type="evidence" value="ECO:0007669"/>
    <property type="project" value="TreeGrafter"/>
</dbReference>
<dbReference type="InterPro" id="IPR029058">
    <property type="entry name" value="AB_hydrolase_fold"/>
</dbReference>
<dbReference type="Pfam" id="PF00975">
    <property type="entry name" value="Thioesterase"/>
    <property type="match status" value="1"/>
</dbReference>
<evidence type="ECO:0000313" key="1">
    <source>
        <dbReference type="EMBL" id="GFF16703.1"/>
    </source>
</evidence>
<dbReference type="PANTHER" id="PTHR24096:SF267">
    <property type="entry name" value="MALONATE--COA LIGASE ACSF3, MITOCHONDRIAL"/>
    <property type="match status" value="1"/>
</dbReference>
<dbReference type="Gene3D" id="3.40.50.12780">
    <property type="entry name" value="N-terminal domain of ligase-like"/>
    <property type="match status" value="1"/>
</dbReference>
<dbReference type="VEuPathDB" id="FungiDB:ATEG_02815"/>
<dbReference type="GO" id="GO:0031177">
    <property type="term" value="F:phosphopantetheine binding"/>
    <property type="evidence" value="ECO:0007669"/>
    <property type="project" value="InterPro"/>
</dbReference>
<keyword evidence="2" id="KW-1185">Reference proteome</keyword>
<dbReference type="PROSITE" id="PS50075">
    <property type="entry name" value="CARRIER"/>
    <property type="match status" value="1"/>
</dbReference>
<dbReference type="PANTHER" id="PTHR24096">
    <property type="entry name" value="LONG-CHAIN-FATTY-ACID--COA LIGASE"/>
    <property type="match status" value="1"/>
</dbReference>
<dbReference type="SMART" id="SM00823">
    <property type="entry name" value="PKS_PP"/>
    <property type="match status" value="1"/>
</dbReference>
<dbReference type="InterPro" id="IPR042099">
    <property type="entry name" value="ANL_N_sf"/>
</dbReference>
<gene>
    <name evidence="1" type="ORF">ATEIFO6365_0006003800</name>
</gene>
<dbReference type="Gene3D" id="3.40.50.1820">
    <property type="entry name" value="alpha/beta hydrolase"/>
    <property type="match status" value="1"/>
</dbReference>
<sequence length="930" mass="102698">MTKTDLINILDKAADTVAASGILIYSPGNVESPHRLTYAELRDVAQQNARRLGCTEGFAPGSLVLLHLDDYRENMIWLWSLIYAGCIPVMSTPFAHHEEHRRSHLLHLQSLLRDPICLTRQGLEAQFPPDVGLRLCNIESISGASNPFGRPRSGQPPGQADNVDDIALLMLTSGSTGHAKAVPLTHSQLLSALAGKERFLRLRQQGPSLNWVAFDHIASLAEMHFHPIFACIDQVHVAAADVITDPLVLLELIHRHRVGITFAPNFLLAKLLDCLEREPSPSSHPWDLSCLMHLLSGGEANVVDTCARLARRLTQDYWAPSTCIKPAFGMTETCAGCTFNDRFPTYETVHMLDFASLGSGVEGVRMRVTSLSTGQPVDDHSEVGNLELSGPTVFRGYYNNPQATRDSFTPDGWFRTGDLAIIDAGGQLILRGRSKELICINGAKYLPHEVESAIEDAKVRGVTPGFTICFGYRPAKAQTESLAVVYLPAYKEADVESRSQAQNAIIRVGLIMTGTRPYVLPLDARILVKSSLGKISRNKIKTGLESGAFQAFEETNNRLLKLRQSTRVVAAENETETLLLGAALHVFRVTADEFGVETPMFAFGITSLDMIAWKRQAETILGHEIPMLAIITSPTIRVLARQLQDGHHGPGEYNPVVTLQPHGSKTPLWLIHPIGGEVLVFVSLAALFADDRPVHALRARGLNRGESPFGSIHEAADAYYQAIKRVQPHGPYAVAGYSYGSLVAFEVAKRLDQHGKNEVPFFGSLDLPPFHAQIISQSDWTESLLHLASSLSLIAEEEINTLGADLRGLPQPTAIQKILARAPPRRIRELDLTADGLMRWTKLTSAMAQATRGYVPVGQTRSVDVFYTEPSGALATTRDEWLDRHREWRQFGRLETQFHPLQGLHYRLMDEDNVHKVYRVLSRALDARGL</sequence>
<dbReference type="AlphaFoldDB" id="A0A5M3YVS6"/>